<sequence length="443" mass="50457">MSQWETILDKSSHISPVKINPPKNHSTERLEILMKSKSTTKARATSHESEASITSRRFPIRAIITSTLILVSLAYMTASIGCSINRSNSAHHPICRRVVQLQSPYELYNGAMNKNLIHNSKQRSRAWLHQKMDSCYEATEPYISKVKQGYRWTETTSVKSAFKLTSHVVKSLIYTDGEQLGPVRYINQLQSNYIKPVWNYIKDYIHKHMVQLRHQMDDYIESGSHELAYTNGAEEQGVSGGIVEDKLKRTAKRILDYIDQINEQSINTGMKQDEARLKAHEIIKSITDATTASNPAHINIIDINKDSSDVEKIAYEIQEIMEVAVLEKRQLDEQLDLIQAKLSSFAVTGNDDKNKDERDVHHFTIAALKSEIDNLRAIAENNVRQRAKASVTVAESINRSPSIKNRMKEDIQTAQRAALKDLRQVYVKLYQTNKLIDTLASQH</sequence>
<dbReference type="Proteomes" id="UP001304243">
    <property type="component" value="Unassembled WGS sequence"/>
</dbReference>
<organism evidence="1 2">
    <name type="scientific">Mucor velutinosus</name>
    <dbReference type="NCBI Taxonomy" id="708070"/>
    <lineage>
        <taxon>Eukaryota</taxon>
        <taxon>Fungi</taxon>
        <taxon>Fungi incertae sedis</taxon>
        <taxon>Mucoromycota</taxon>
        <taxon>Mucoromycotina</taxon>
        <taxon>Mucoromycetes</taxon>
        <taxon>Mucorales</taxon>
        <taxon>Mucorineae</taxon>
        <taxon>Mucoraceae</taxon>
        <taxon>Mucor</taxon>
    </lineage>
</organism>
<dbReference type="PROSITE" id="PS00414">
    <property type="entry name" value="PROFILIN"/>
    <property type="match status" value="1"/>
</dbReference>
<dbReference type="InterPro" id="IPR027310">
    <property type="entry name" value="Profilin_CS"/>
</dbReference>
<dbReference type="GO" id="GO:0003999">
    <property type="term" value="F:adenine phosphoribosyltransferase activity"/>
    <property type="evidence" value="ECO:0007669"/>
    <property type="project" value="UniProtKB-EC"/>
</dbReference>
<keyword evidence="1" id="KW-0328">Glycosyltransferase</keyword>
<dbReference type="GO" id="GO:0003779">
    <property type="term" value="F:actin binding"/>
    <property type="evidence" value="ECO:0007669"/>
    <property type="project" value="InterPro"/>
</dbReference>
<proteinExistence type="predicted"/>
<evidence type="ECO:0000313" key="2">
    <source>
        <dbReference type="Proteomes" id="UP001304243"/>
    </source>
</evidence>
<gene>
    <name evidence="1" type="primary">APT1</name>
    <name evidence="1" type="ORF">ATC70_009249</name>
</gene>
<dbReference type="EMBL" id="JASEJX010000012">
    <property type="protein sequence ID" value="KAK4519022.1"/>
    <property type="molecule type" value="Genomic_DNA"/>
</dbReference>
<accession>A0AAN7I352</accession>
<keyword evidence="1" id="KW-0808">Transferase</keyword>
<dbReference type="EC" id="2.4.2.7" evidence="1"/>
<name>A0AAN7I352_9FUNG</name>
<comment type="caution">
    <text evidence="1">The sequence shown here is derived from an EMBL/GenBank/DDBJ whole genome shotgun (WGS) entry which is preliminary data.</text>
</comment>
<dbReference type="RefSeq" id="XP_064685688.1">
    <property type="nucleotide sequence ID" value="XM_064828486.1"/>
</dbReference>
<dbReference type="GeneID" id="89952935"/>
<protein>
    <submittedName>
        <fullName evidence="1">Adenine phosphoribosyltransferase</fullName>
        <ecNumber evidence="1">2.4.2.7</ecNumber>
    </submittedName>
</protein>
<evidence type="ECO:0000313" key="1">
    <source>
        <dbReference type="EMBL" id="KAK4519022.1"/>
    </source>
</evidence>
<keyword evidence="2" id="KW-1185">Reference proteome</keyword>
<reference evidence="1 2" key="1">
    <citation type="submission" date="2022-11" db="EMBL/GenBank/DDBJ databases">
        <title>Mucor velutinosus strain NIH1002 WGS.</title>
        <authorList>
            <person name="Subramanian P."/>
            <person name="Mullikin J.C."/>
            <person name="Segre J.A."/>
            <person name="Zelazny A.M."/>
        </authorList>
    </citation>
    <scope>NUCLEOTIDE SEQUENCE [LARGE SCALE GENOMIC DNA]</scope>
    <source>
        <strain evidence="1 2">NIH1002</strain>
    </source>
</reference>
<dbReference type="AlphaFoldDB" id="A0AAN7I352"/>